<gene>
    <name evidence="3" type="ORF">IPP58_11530</name>
</gene>
<feature type="transmembrane region" description="Helical" evidence="1">
    <location>
        <begin position="94"/>
        <end position="114"/>
    </location>
</feature>
<feature type="domain" description="EamA" evidence="2">
    <location>
        <begin position="7"/>
        <end position="136"/>
    </location>
</feature>
<dbReference type="GO" id="GO:0016020">
    <property type="term" value="C:membrane"/>
    <property type="evidence" value="ECO:0007669"/>
    <property type="project" value="InterPro"/>
</dbReference>
<evidence type="ECO:0000256" key="1">
    <source>
        <dbReference type="SAM" id="Phobius"/>
    </source>
</evidence>
<dbReference type="InterPro" id="IPR037185">
    <property type="entry name" value="EmrE-like"/>
</dbReference>
<keyword evidence="1" id="KW-0812">Transmembrane</keyword>
<dbReference type="EMBL" id="JADKIO010000008">
    <property type="protein sequence ID" value="MBK9797107.1"/>
    <property type="molecule type" value="Genomic_DNA"/>
</dbReference>
<organism evidence="3 4">
    <name type="scientific">Candidatus Geothrix skivensis</name>
    <dbReference type="NCBI Taxonomy" id="2954439"/>
    <lineage>
        <taxon>Bacteria</taxon>
        <taxon>Pseudomonadati</taxon>
        <taxon>Acidobacteriota</taxon>
        <taxon>Holophagae</taxon>
        <taxon>Holophagales</taxon>
        <taxon>Holophagaceae</taxon>
        <taxon>Geothrix</taxon>
    </lineage>
</organism>
<protein>
    <submittedName>
        <fullName evidence="3">EamA family transporter</fullName>
    </submittedName>
</protein>
<name>A0A9D7SG84_9BACT</name>
<dbReference type="Pfam" id="PF00892">
    <property type="entry name" value="EamA"/>
    <property type="match status" value="1"/>
</dbReference>
<dbReference type="SUPFAM" id="SSF103481">
    <property type="entry name" value="Multidrug resistance efflux transporter EmrE"/>
    <property type="match status" value="2"/>
</dbReference>
<comment type="caution">
    <text evidence="3">The sequence shown here is derived from an EMBL/GenBank/DDBJ whole genome shotgun (WGS) entry which is preliminary data.</text>
</comment>
<dbReference type="InterPro" id="IPR000620">
    <property type="entry name" value="EamA_dom"/>
</dbReference>
<accession>A0A9D7SG84</accession>
<feature type="transmembrane region" description="Helical" evidence="1">
    <location>
        <begin position="278"/>
        <end position="294"/>
    </location>
</feature>
<feature type="transmembrane region" description="Helical" evidence="1">
    <location>
        <begin position="6"/>
        <end position="24"/>
    </location>
</feature>
<feature type="transmembrane region" description="Helical" evidence="1">
    <location>
        <begin position="158"/>
        <end position="176"/>
    </location>
</feature>
<feature type="transmembrane region" description="Helical" evidence="1">
    <location>
        <begin position="120"/>
        <end position="138"/>
    </location>
</feature>
<evidence type="ECO:0000313" key="3">
    <source>
        <dbReference type="EMBL" id="MBK9797107.1"/>
    </source>
</evidence>
<keyword evidence="1" id="KW-1133">Transmembrane helix</keyword>
<evidence type="ECO:0000313" key="4">
    <source>
        <dbReference type="Proteomes" id="UP000886657"/>
    </source>
</evidence>
<sequence>MPITGVGLAFTLVGAVAWALFDALRKRLAREVSPVYLGLLLSLVQAPLLALWAATREPFGLPAACLPALAGSALLNGLAVVLFLDALRLAPMSLLIPLLSFTPVISATLAWIFRGQAPGLAQYAGAFLVVLGAGVLRLGAGPREGFGATLREPGVRRMLLVAFLWSCTSVLDQTAVNRGAGAWYAPVVTAAVAALMLVWTGLRGQLRAFLQASIPLASRPLLGGLAVVIGAGALAVQIEAFRWAPVGFVEVVKRGVGMASAVLLGRFLFGEPLSGQKLVAVGLLTLGVALVVGLR</sequence>
<evidence type="ECO:0000259" key="2">
    <source>
        <dbReference type="Pfam" id="PF00892"/>
    </source>
</evidence>
<dbReference type="Proteomes" id="UP000886657">
    <property type="component" value="Unassembled WGS sequence"/>
</dbReference>
<feature type="transmembrane region" description="Helical" evidence="1">
    <location>
        <begin position="61"/>
        <end position="87"/>
    </location>
</feature>
<feature type="transmembrane region" description="Helical" evidence="1">
    <location>
        <begin position="222"/>
        <end position="245"/>
    </location>
</feature>
<feature type="transmembrane region" description="Helical" evidence="1">
    <location>
        <begin position="182"/>
        <end position="202"/>
    </location>
</feature>
<keyword evidence="1" id="KW-0472">Membrane</keyword>
<reference evidence="3" key="1">
    <citation type="submission" date="2020-10" db="EMBL/GenBank/DDBJ databases">
        <title>Connecting structure to function with the recovery of over 1000 high-quality activated sludge metagenome-assembled genomes encoding full-length rRNA genes using long-read sequencing.</title>
        <authorList>
            <person name="Singleton C.M."/>
            <person name="Petriglieri F."/>
            <person name="Kristensen J.M."/>
            <person name="Kirkegaard R.H."/>
            <person name="Michaelsen T.Y."/>
            <person name="Andersen M.H."/>
            <person name="Karst S.M."/>
            <person name="Dueholm M.S."/>
            <person name="Nielsen P.H."/>
            <person name="Albertsen M."/>
        </authorList>
    </citation>
    <scope>NUCLEOTIDE SEQUENCE</scope>
    <source>
        <strain evidence="3">Skiv_18-Q3-R9-52_MAXAC.067</strain>
    </source>
</reference>
<dbReference type="Gene3D" id="1.10.3730.20">
    <property type="match status" value="2"/>
</dbReference>
<proteinExistence type="predicted"/>
<dbReference type="AlphaFoldDB" id="A0A9D7SG84"/>
<feature type="transmembrane region" description="Helical" evidence="1">
    <location>
        <begin position="36"/>
        <end position="55"/>
    </location>
</feature>